<evidence type="ECO:0000313" key="1">
    <source>
        <dbReference type="EMBL" id="CAG8609298.1"/>
    </source>
</evidence>
<keyword evidence="2" id="KW-1185">Reference proteome</keyword>
<dbReference type="Proteomes" id="UP000789759">
    <property type="component" value="Unassembled WGS sequence"/>
</dbReference>
<dbReference type="EMBL" id="CAJVQA010004920">
    <property type="protein sequence ID" value="CAG8609298.1"/>
    <property type="molecule type" value="Genomic_DNA"/>
</dbReference>
<evidence type="ECO:0000313" key="2">
    <source>
        <dbReference type="Proteomes" id="UP000789759"/>
    </source>
</evidence>
<reference evidence="1" key="1">
    <citation type="submission" date="2021-06" db="EMBL/GenBank/DDBJ databases">
        <authorList>
            <person name="Kallberg Y."/>
            <person name="Tangrot J."/>
            <person name="Rosling A."/>
        </authorList>
    </citation>
    <scope>NUCLEOTIDE SEQUENCE</scope>
    <source>
        <strain evidence="1">FL966</strain>
    </source>
</reference>
<proteinExistence type="predicted"/>
<name>A0A9N9CMN3_9GLOM</name>
<gene>
    <name evidence="1" type="ORF">CPELLU_LOCUS7373</name>
</gene>
<organism evidence="1 2">
    <name type="scientific">Cetraspora pellucida</name>
    <dbReference type="NCBI Taxonomy" id="1433469"/>
    <lineage>
        <taxon>Eukaryota</taxon>
        <taxon>Fungi</taxon>
        <taxon>Fungi incertae sedis</taxon>
        <taxon>Mucoromycota</taxon>
        <taxon>Glomeromycotina</taxon>
        <taxon>Glomeromycetes</taxon>
        <taxon>Diversisporales</taxon>
        <taxon>Gigasporaceae</taxon>
        <taxon>Cetraspora</taxon>
    </lineage>
</organism>
<sequence>MYGYYSQRDTMVSMEYKLHYMSAAIIILAPGCKLTTNALSKQYVWISIEYDKQQIWCAYAN</sequence>
<accession>A0A9N9CMN3</accession>
<dbReference type="AlphaFoldDB" id="A0A9N9CMN3"/>
<comment type="caution">
    <text evidence="1">The sequence shown here is derived from an EMBL/GenBank/DDBJ whole genome shotgun (WGS) entry which is preliminary data.</text>
</comment>
<protein>
    <submittedName>
        <fullName evidence="1">316_t:CDS:1</fullName>
    </submittedName>
</protein>